<evidence type="ECO:0000313" key="1">
    <source>
        <dbReference type="EMBL" id="QJA79963.1"/>
    </source>
</evidence>
<evidence type="ECO:0000313" key="2">
    <source>
        <dbReference type="EMBL" id="QJA88180.1"/>
    </source>
</evidence>
<protein>
    <submittedName>
        <fullName evidence="3">Uncharacterized protein</fullName>
    </submittedName>
</protein>
<sequence length="110" mass="12817">MSDIYRPIESEDKEFHLSPVTWGTYERLKVAQLQCSAIDNQTKFSIAAEFNLNVKELEEIQKTKIGTKELYKIYADNIFIETPEKFEFDDMNIQEINRAAKDFFLKAAGL</sequence>
<gene>
    <name evidence="1" type="ORF">MM415A00812_0018</name>
    <name evidence="2" type="ORF">MM415B02814_0001</name>
    <name evidence="3" type="ORF">TM448B01736_0005</name>
</gene>
<dbReference type="AlphaFoldDB" id="A0A6M3XPK7"/>
<proteinExistence type="predicted"/>
<accession>A0A6M3XPK7</accession>
<dbReference type="EMBL" id="MT142760">
    <property type="protein sequence ID" value="QJA88180.1"/>
    <property type="molecule type" value="Genomic_DNA"/>
</dbReference>
<organism evidence="3">
    <name type="scientific">viral metagenome</name>
    <dbReference type="NCBI Taxonomy" id="1070528"/>
    <lineage>
        <taxon>unclassified sequences</taxon>
        <taxon>metagenomes</taxon>
        <taxon>organismal metagenomes</taxon>
    </lineage>
</organism>
<dbReference type="EMBL" id="MT142400">
    <property type="protein sequence ID" value="QJA79963.1"/>
    <property type="molecule type" value="Genomic_DNA"/>
</dbReference>
<evidence type="ECO:0000313" key="3">
    <source>
        <dbReference type="EMBL" id="QJH99940.1"/>
    </source>
</evidence>
<name>A0A6M3XPK7_9ZZZZ</name>
<reference evidence="3" key="1">
    <citation type="submission" date="2020-03" db="EMBL/GenBank/DDBJ databases">
        <title>The deep terrestrial virosphere.</title>
        <authorList>
            <person name="Holmfeldt K."/>
            <person name="Nilsson E."/>
            <person name="Simone D."/>
            <person name="Lopez-Fernandez M."/>
            <person name="Wu X."/>
            <person name="de Brujin I."/>
            <person name="Lundin D."/>
            <person name="Andersson A."/>
            <person name="Bertilsson S."/>
            <person name="Dopson M."/>
        </authorList>
    </citation>
    <scope>NUCLEOTIDE SEQUENCE</scope>
    <source>
        <strain evidence="1">MM415A00812</strain>
        <strain evidence="2">MM415B02814</strain>
        <strain evidence="3">TM448B01736</strain>
    </source>
</reference>
<dbReference type="EMBL" id="MT144818">
    <property type="protein sequence ID" value="QJH99940.1"/>
    <property type="molecule type" value="Genomic_DNA"/>
</dbReference>